<accession>A0A0D8XR34</accession>
<proteinExistence type="predicted"/>
<dbReference type="EMBL" id="KN716362">
    <property type="protein sequence ID" value="KJH46254.1"/>
    <property type="molecule type" value="Genomic_DNA"/>
</dbReference>
<dbReference type="AlphaFoldDB" id="A0A0D8XR34"/>
<keyword evidence="2" id="KW-1185">Reference proteome</keyword>
<evidence type="ECO:0000313" key="1">
    <source>
        <dbReference type="EMBL" id="KJH46254.1"/>
    </source>
</evidence>
<protein>
    <submittedName>
        <fullName evidence="1">Uncharacterized protein</fullName>
    </submittedName>
</protein>
<evidence type="ECO:0000313" key="2">
    <source>
        <dbReference type="Proteomes" id="UP000053766"/>
    </source>
</evidence>
<gene>
    <name evidence="1" type="ORF">DICVIV_07690</name>
</gene>
<reference evidence="2" key="2">
    <citation type="journal article" date="2016" name="Sci. Rep.">
        <title>Dictyocaulus viviparus genome, variome and transcriptome elucidate lungworm biology and support future intervention.</title>
        <authorList>
            <person name="McNulty S.N."/>
            <person name="Strube C."/>
            <person name="Rosa B.A."/>
            <person name="Martin J.C."/>
            <person name="Tyagi R."/>
            <person name="Choi Y.J."/>
            <person name="Wang Q."/>
            <person name="Hallsworth Pepin K."/>
            <person name="Zhang X."/>
            <person name="Ozersky P."/>
            <person name="Wilson R.K."/>
            <person name="Sternberg P.W."/>
            <person name="Gasser R.B."/>
            <person name="Mitreva M."/>
        </authorList>
    </citation>
    <scope>NUCLEOTIDE SEQUENCE [LARGE SCALE GENOMIC DNA]</scope>
    <source>
        <strain evidence="2">HannoverDv2000</strain>
    </source>
</reference>
<dbReference type="Proteomes" id="UP000053766">
    <property type="component" value="Unassembled WGS sequence"/>
</dbReference>
<reference evidence="1 2" key="1">
    <citation type="submission" date="2013-11" db="EMBL/GenBank/DDBJ databases">
        <title>Draft genome of the bovine lungworm Dictyocaulus viviparus.</title>
        <authorList>
            <person name="Mitreva M."/>
        </authorList>
    </citation>
    <scope>NUCLEOTIDE SEQUENCE [LARGE SCALE GENOMIC DNA]</scope>
    <source>
        <strain evidence="1 2">HannoverDv2000</strain>
    </source>
</reference>
<organism evidence="1 2">
    <name type="scientific">Dictyocaulus viviparus</name>
    <name type="common">Bovine lungworm</name>
    <dbReference type="NCBI Taxonomy" id="29172"/>
    <lineage>
        <taxon>Eukaryota</taxon>
        <taxon>Metazoa</taxon>
        <taxon>Ecdysozoa</taxon>
        <taxon>Nematoda</taxon>
        <taxon>Chromadorea</taxon>
        <taxon>Rhabditida</taxon>
        <taxon>Rhabditina</taxon>
        <taxon>Rhabditomorpha</taxon>
        <taxon>Strongyloidea</taxon>
        <taxon>Metastrongylidae</taxon>
        <taxon>Dictyocaulus</taxon>
    </lineage>
</organism>
<sequence>MTTLQSMMSADEDEPPPPDLERVDLWQQTLQLNFFCAVKFNTL</sequence>
<name>A0A0D8XR34_DICVI</name>